<protein>
    <submittedName>
        <fullName evidence="5">Peroxisome biogenesis factor 6</fullName>
    </submittedName>
</protein>
<dbReference type="Pfam" id="PF00004">
    <property type="entry name" value="AAA"/>
    <property type="match status" value="2"/>
</dbReference>
<dbReference type="GO" id="GO:0005524">
    <property type="term" value="F:ATP binding"/>
    <property type="evidence" value="ECO:0007669"/>
    <property type="project" value="UniProtKB-KW"/>
</dbReference>
<gene>
    <name evidence="5" type="ORF">LOD99_14711</name>
</gene>
<dbReference type="SUPFAM" id="SSF52540">
    <property type="entry name" value="P-loop containing nucleoside triphosphate hydrolases"/>
    <property type="match status" value="2"/>
</dbReference>
<comment type="caution">
    <text evidence="5">The sequence shown here is derived from an EMBL/GenBank/DDBJ whole genome shotgun (WGS) entry which is preliminary data.</text>
</comment>
<dbReference type="SMART" id="SM00382">
    <property type="entry name" value="AAA"/>
    <property type="match status" value="2"/>
</dbReference>
<dbReference type="GO" id="GO:0005778">
    <property type="term" value="C:peroxisomal membrane"/>
    <property type="evidence" value="ECO:0007669"/>
    <property type="project" value="TreeGrafter"/>
</dbReference>
<feature type="domain" description="AAA+ ATPase" evidence="4">
    <location>
        <begin position="1132"/>
        <end position="1270"/>
    </location>
</feature>
<dbReference type="FunFam" id="3.40.50.300:FF:001025">
    <property type="entry name" value="ATPase family, AAA domain-containing 2B"/>
    <property type="match status" value="1"/>
</dbReference>
<feature type="domain" description="AAA+ ATPase" evidence="4">
    <location>
        <begin position="862"/>
        <end position="996"/>
    </location>
</feature>
<dbReference type="InterPro" id="IPR003959">
    <property type="entry name" value="ATPase_AAA_core"/>
</dbReference>
<keyword evidence="3" id="KW-0175">Coiled coil</keyword>
<evidence type="ECO:0000313" key="6">
    <source>
        <dbReference type="Proteomes" id="UP001165289"/>
    </source>
</evidence>
<dbReference type="InterPro" id="IPR003593">
    <property type="entry name" value="AAA+_ATPase"/>
</dbReference>
<dbReference type="InterPro" id="IPR027417">
    <property type="entry name" value="P-loop_NTPase"/>
</dbReference>
<dbReference type="Gene3D" id="1.10.8.60">
    <property type="match status" value="2"/>
</dbReference>
<evidence type="ECO:0000256" key="2">
    <source>
        <dbReference type="ARBA" id="ARBA00022840"/>
    </source>
</evidence>
<sequence length="1360" mass="154903">MLKNPENIHNSLPIIQGIIKFLQMLPVAVEDTISQLIKHVCYFNIKKNTCYTPPDKLTQIGIPEEEPLMMKCMEDCWLDLTYWTRHSSYEREVISPSAPSYPPILAPFEAQLVFLILECNKAPHLGDNTKYPLLQTLIHCLESILFCIKPNIPKITAIYTYSRLTSACRILTTIYRLQDNSDKMGFFFMALPLQRLDFSVADILLYQSMGVVWPKVLRRLSDQIVQRENEEGYKVLSKQVFLSTMQVIFSSILYSDYTLQVYYPCFTTLELICNWDKPNLYWPEDTMSCFTEELLDLLITSTEVRLVNSGCKKVLSPVAHKIAVSLQTIAKVKDSQWVHKCLVHKLLMPAFANWACQKELEEELGLTSYVDTERCRVIGNSVAMCIISVFALYIPDIPRNKKSIPSLLTEEDGLSGVLLSRIISDAESTSFNNGYIQLFTIKLLKDYSDSGFNTDKESRPIILFPNYLSSHYNIHDNDRVLLYKCQLPRLTKVVLCMQESVDWDRANILQLISSQCSIAPITCQTQSIFLISLPEKKGEITPVDQQQPRCLATRMVCTEEFIYGYIDYRTELELIIEPVKKQGNIRFIPHGFVDSTAIMLNHKDALLLGLQDKDWVEIEIKQTLSNNVFQNCDWFKIPPIDLELNPIKRLCIVIIMHERETICLQNCISHNVKEDLDRGTVLCYVASQNLLTNSPLHPNWYAFYGDIVEAKMPVLLASDVTLRQVMTPDIDTTDTYSVELQKYFDVPKLLREGDFICIENFLNREFLYYKVESLKVKDQKDTKAITPLNPTSNKLENELKWVAYEHSTLSQIGHMDGHTPHCYSMDEFYDCPFPYGLDESLVQLLRFVYPLVCMSSNPHTKFNNGILIEGKPGSGKATLARTIARLFSLHFIYFDCHDIVFDSQNDADSKLVTLFSSALRTRPCIVFLSSLQLLTPVDKQDTSQFRLAMYLSELICEYKSKEGLPLIIIGGTSSLKDIPESIDEAFHNTVMIPYLKSREVYEVMRLMTSRWVFASDVDLSVIAKDCHKFLLGDIQFVLNITNLNAVARTSDLLSELDIDILPCHNLSTVVTSEDITDALKQLRSQQSKTMKLTEIPKVNWDDIGGLEGVKEEIMSSLFFSSEEMSEADLKFKRCGLLLHGPPGCGKTMMAKAIATECKCHFLNVKGPELLDMYVGQSECNLRDLFDTAIESAPCILFFDEIDSLAPRRGDTGDSGGVMDRVSSQLLTEIDRVAKTPNVYVVAATNRIDLLDPALIRPGRLDRSIHVGHCETPEEIEKVFRAVTKNFRMDPEVDLKEMSQSVKGTVSGSHIYSICYDAMMNGLNKKVEELKREGKPDCYETIVVSKDDFDKAMSSFKEKNE</sequence>
<dbReference type="PROSITE" id="PS00674">
    <property type="entry name" value="AAA"/>
    <property type="match status" value="1"/>
</dbReference>
<dbReference type="PANTHER" id="PTHR23077:SF9">
    <property type="entry name" value="PEROXISOMAL ATPASE PEX6"/>
    <property type="match status" value="1"/>
</dbReference>
<dbReference type="GO" id="GO:0005829">
    <property type="term" value="C:cytosol"/>
    <property type="evidence" value="ECO:0007669"/>
    <property type="project" value="TreeGrafter"/>
</dbReference>
<dbReference type="EMBL" id="JAKMXF010000066">
    <property type="protein sequence ID" value="KAI6659035.1"/>
    <property type="molecule type" value="Genomic_DNA"/>
</dbReference>
<organism evidence="5 6">
    <name type="scientific">Oopsacas minuta</name>
    <dbReference type="NCBI Taxonomy" id="111878"/>
    <lineage>
        <taxon>Eukaryota</taxon>
        <taxon>Metazoa</taxon>
        <taxon>Porifera</taxon>
        <taxon>Hexactinellida</taxon>
        <taxon>Hexasterophora</taxon>
        <taxon>Lyssacinosida</taxon>
        <taxon>Leucopsacidae</taxon>
        <taxon>Oopsacas</taxon>
    </lineage>
</organism>
<accession>A0AAV7KE89</accession>
<keyword evidence="1" id="KW-0547">Nucleotide-binding</keyword>
<dbReference type="GO" id="GO:0016887">
    <property type="term" value="F:ATP hydrolysis activity"/>
    <property type="evidence" value="ECO:0007669"/>
    <property type="project" value="InterPro"/>
</dbReference>
<name>A0AAV7KE89_9METZ</name>
<evidence type="ECO:0000256" key="3">
    <source>
        <dbReference type="ARBA" id="ARBA00023054"/>
    </source>
</evidence>
<evidence type="ECO:0000259" key="4">
    <source>
        <dbReference type="SMART" id="SM00382"/>
    </source>
</evidence>
<keyword evidence="6" id="KW-1185">Reference proteome</keyword>
<dbReference type="InterPro" id="IPR003960">
    <property type="entry name" value="ATPase_AAA_CS"/>
</dbReference>
<keyword evidence="2" id="KW-0067">ATP-binding</keyword>
<dbReference type="PANTHER" id="PTHR23077">
    <property type="entry name" value="AAA-FAMILY ATPASE"/>
    <property type="match status" value="1"/>
</dbReference>
<reference evidence="5 6" key="1">
    <citation type="journal article" date="2023" name="BMC Biol.">
        <title>The compact genome of the sponge Oopsacas minuta (Hexactinellida) is lacking key metazoan core genes.</title>
        <authorList>
            <person name="Santini S."/>
            <person name="Schenkelaars Q."/>
            <person name="Jourda C."/>
            <person name="Duchesne M."/>
            <person name="Belahbib H."/>
            <person name="Rocher C."/>
            <person name="Selva M."/>
            <person name="Riesgo A."/>
            <person name="Vervoort M."/>
            <person name="Leys S.P."/>
            <person name="Kodjabachian L."/>
            <person name="Le Bivic A."/>
            <person name="Borchiellini C."/>
            <person name="Claverie J.M."/>
            <person name="Renard E."/>
        </authorList>
    </citation>
    <scope>NUCLEOTIDE SEQUENCE [LARGE SCALE GENOMIC DNA]</scope>
    <source>
        <strain evidence="5">SPO-2</strain>
    </source>
</reference>
<evidence type="ECO:0000256" key="1">
    <source>
        <dbReference type="ARBA" id="ARBA00022741"/>
    </source>
</evidence>
<dbReference type="Gene3D" id="3.40.50.300">
    <property type="entry name" value="P-loop containing nucleotide triphosphate hydrolases"/>
    <property type="match status" value="2"/>
</dbReference>
<dbReference type="GO" id="GO:0016558">
    <property type="term" value="P:protein import into peroxisome matrix"/>
    <property type="evidence" value="ECO:0007669"/>
    <property type="project" value="TreeGrafter"/>
</dbReference>
<evidence type="ECO:0000313" key="5">
    <source>
        <dbReference type="EMBL" id="KAI6659035.1"/>
    </source>
</evidence>
<proteinExistence type="predicted"/>
<dbReference type="Proteomes" id="UP001165289">
    <property type="component" value="Unassembled WGS sequence"/>
</dbReference>
<dbReference type="InterPro" id="IPR050168">
    <property type="entry name" value="AAA_ATPase_domain"/>
</dbReference>